<proteinExistence type="predicted"/>
<evidence type="ECO:0000259" key="1">
    <source>
        <dbReference type="Pfam" id="PF20408"/>
    </source>
</evidence>
<feature type="domain" description="KANL3/Tex30 alpha/beta hydrolase-like" evidence="1">
    <location>
        <begin position="17"/>
        <end position="203"/>
    </location>
</feature>
<dbReference type="Proteomes" id="UP000243207">
    <property type="component" value="Chromosome I"/>
</dbReference>
<evidence type="ECO:0000313" key="2">
    <source>
        <dbReference type="EMBL" id="SDS58830.1"/>
    </source>
</evidence>
<name>A0A1H1TF51_9GAMM</name>
<protein>
    <recommendedName>
        <fullName evidence="1">KANL3/Tex30 alpha/beta hydrolase-like domain-containing protein</fullName>
    </recommendedName>
</protein>
<dbReference type="EMBL" id="LT629736">
    <property type="protein sequence ID" value="SDS58830.1"/>
    <property type="molecule type" value="Genomic_DNA"/>
</dbReference>
<dbReference type="PANTHER" id="PTHR13136">
    <property type="entry name" value="TESTIS DEVELOPMENT PROTEIN PRTD"/>
    <property type="match status" value="1"/>
</dbReference>
<keyword evidence="3" id="KW-1185">Reference proteome</keyword>
<gene>
    <name evidence="2" type="ORF">SAMN05216421_1798</name>
</gene>
<dbReference type="InterPro" id="IPR046879">
    <property type="entry name" value="KANL3/Tex30_Abhydrolase"/>
</dbReference>
<dbReference type="InterPro" id="IPR026555">
    <property type="entry name" value="NSL3/Tex30"/>
</dbReference>
<reference evidence="3" key="1">
    <citation type="submission" date="2016-10" db="EMBL/GenBank/DDBJ databases">
        <authorList>
            <person name="Varghese N."/>
            <person name="Submissions S."/>
        </authorList>
    </citation>
    <scope>NUCLEOTIDE SEQUENCE [LARGE SCALE GENOMIC DNA]</scope>
    <source>
        <strain evidence="3">NRRL B-51270</strain>
    </source>
</reference>
<evidence type="ECO:0000313" key="3">
    <source>
        <dbReference type="Proteomes" id="UP000243207"/>
    </source>
</evidence>
<organism evidence="2 3">
    <name type="scientific">Halopseudomonas xinjiangensis</name>
    <dbReference type="NCBI Taxonomy" id="487184"/>
    <lineage>
        <taxon>Bacteria</taxon>
        <taxon>Pseudomonadati</taxon>
        <taxon>Pseudomonadota</taxon>
        <taxon>Gammaproteobacteria</taxon>
        <taxon>Pseudomonadales</taxon>
        <taxon>Pseudomonadaceae</taxon>
        <taxon>Halopseudomonas</taxon>
    </lineage>
</organism>
<dbReference type="STRING" id="487184.SAMN05216421_1798"/>
<dbReference type="Gene3D" id="3.40.50.1820">
    <property type="entry name" value="alpha/beta hydrolase"/>
    <property type="match status" value="1"/>
</dbReference>
<dbReference type="RefSeq" id="WP_172829824.1">
    <property type="nucleotide sequence ID" value="NZ_LT629736.1"/>
</dbReference>
<dbReference type="InterPro" id="IPR029058">
    <property type="entry name" value="AB_hydrolase_fold"/>
</dbReference>
<dbReference type="SUPFAM" id="SSF53474">
    <property type="entry name" value="alpha/beta-Hydrolases"/>
    <property type="match status" value="1"/>
</dbReference>
<dbReference type="Pfam" id="PF20408">
    <property type="entry name" value="Abhydrolase_11"/>
    <property type="match status" value="1"/>
</dbReference>
<accession>A0A1H1TF51</accession>
<dbReference type="AlphaFoldDB" id="A0A1H1TF51"/>
<sequence>MTISLRFNEPKGDTAGMTLLLAHGAGAPMDSPFMDSLASALAERGMRIARFEFPYMADRRQDGRKRPPNPMARLKDAFREAAASLDGPVVLAGKSMGGRVASMLGDEVGAAAIVCFGYPFHPPGKPERMRTEHLQHIATPTLIVQGTRDPFGKPDEVSGYMLGGKVRVEWLETGDHDFRPLKASGLSQQILVEQAADASVRFCTATLR</sequence>
<dbReference type="PANTHER" id="PTHR13136:SF11">
    <property type="entry name" value="TESTIS-EXPRESSED PROTEIN 30"/>
    <property type="match status" value="1"/>
</dbReference>